<comment type="caution">
    <text evidence="3">The sequence shown here is derived from an EMBL/GenBank/DDBJ whole genome shotgun (WGS) entry which is preliminary data.</text>
</comment>
<keyword evidence="1" id="KW-0472">Membrane</keyword>
<dbReference type="GO" id="GO:0005886">
    <property type="term" value="C:plasma membrane"/>
    <property type="evidence" value="ECO:0007669"/>
    <property type="project" value="TreeGrafter"/>
</dbReference>
<dbReference type="SUPFAM" id="SSF52343">
    <property type="entry name" value="Ferredoxin reductase-like, C-terminal NADP-linked domain"/>
    <property type="match status" value="1"/>
</dbReference>
<evidence type="ECO:0000256" key="2">
    <source>
        <dbReference type="SAM" id="SignalP"/>
    </source>
</evidence>
<keyword evidence="1" id="KW-0812">Transmembrane</keyword>
<dbReference type="GO" id="GO:0048315">
    <property type="term" value="P:conidium formation"/>
    <property type="evidence" value="ECO:0007669"/>
    <property type="project" value="TreeGrafter"/>
</dbReference>
<feature type="chain" id="PRO_5042835780" evidence="2">
    <location>
        <begin position="19"/>
        <end position="233"/>
    </location>
</feature>
<dbReference type="PANTHER" id="PTHR33927:SF5">
    <property type="entry name" value="ENZYME, PUTATIVE (AFU_ORTHOLOGUE AFUA_8G01222)-RELATED"/>
    <property type="match status" value="1"/>
</dbReference>
<gene>
    <name evidence="3" type="ORF">LTR05_005625</name>
</gene>
<dbReference type="AlphaFoldDB" id="A0AAN7SYH0"/>
<sequence>MLLMVFWGFLIMYNMFEAQDMDTSLVSLFCLDPTFWLLTITTVSIVLPWLSLRKVRPRTERLSSHAVRMHFTYTTVGPCYSIIISRAGDWTGKIIDNPPTTLWTRGSPACGVLYMAKMFRKILCVGTGSGIAPILGLLVIPGLQFSILWSTPSPEQTFGVNIIRRVVKADPKAVIRDTKHEGRPDLIAQAMRLYEEEGDVEAVFVISNAKVTAEVVFGLEARGIPPFAPIFDS</sequence>
<keyword evidence="4" id="KW-1185">Reference proteome</keyword>
<accession>A0AAN7SYH0</accession>
<evidence type="ECO:0000313" key="4">
    <source>
        <dbReference type="Proteomes" id="UP001309876"/>
    </source>
</evidence>
<evidence type="ECO:0000313" key="3">
    <source>
        <dbReference type="EMBL" id="KAK5084547.1"/>
    </source>
</evidence>
<name>A0AAN7SYH0_9EURO</name>
<dbReference type="GO" id="GO:0075306">
    <property type="term" value="P:regulation of conidium formation"/>
    <property type="evidence" value="ECO:0007669"/>
    <property type="project" value="TreeGrafter"/>
</dbReference>
<organism evidence="3 4">
    <name type="scientific">Lithohypha guttulata</name>
    <dbReference type="NCBI Taxonomy" id="1690604"/>
    <lineage>
        <taxon>Eukaryota</taxon>
        <taxon>Fungi</taxon>
        <taxon>Dikarya</taxon>
        <taxon>Ascomycota</taxon>
        <taxon>Pezizomycotina</taxon>
        <taxon>Eurotiomycetes</taxon>
        <taxon>Chaetothyriomycetidae</taxon>
        <taxon>Chaetothyriales</taxon>
        <taxon>Trichomeriaceae</taxon>
        <taxon>Lithohypha</taxon>
    </lineage>
</organism>
<dbReference type="EMBL" id="JAVRRJ010000005">
    <property type="protein sequence ID" value="KAK5084547.1"/>
    <property type="molecule type" value="Genomic_DNA"/>
</dbReference>
<dbReference type="GO" id="GO:0043935">
    <property type="term" value="P:sexual sporulation resulting in formation of a cellular spore"/>
    <property type="evidence" value="ECO:0007669"/>
    <property type="project" value="TreeGrafter"/>
</dbReference>
<evidence type="ECO:0000256" key="1">
    <source>
        <dbReference type="SAM" id="Phobius"/>
    </source>
</evidence>
<reference evidence="3 4" key="1">
    <citation type="submission" date="2023-08" db="EMBL/GenBank/DDBJ databases">
        <title>Black Yeasts Isolated from many extreme environments.</title>
        <authorList>
            <person name="Coleine C."/>
            <person name="Stajich J.E."/>
            <person name="Selbmann L."/>
        </authorList>
    </citation>
    <scope>NUCLEOTIDE SEQUENCE [LARGE SCALE GENOMIC DNA]</scope>
    <source>
        <strain evidence="3 4">CCFEE 5910</strain>
    </source>
</reference>
<dbReference type="InterPro" id="IPR052979">
    <property type="entry name" value="Adenylate-forming_domain"/>
</dbReference>
<feature type="transmembrane region" description="Helical" evidence="1">
    <location>
        <begin position="34"/>
        <end position="52"/>
    </location>
</feature>
<feature type="transmembrane region" description="Helical" evidence="1">
    <location>
        <begin position="122"/>
        <end position="143"/>
    </location>
</feature>
<protein>
    <submittedName>
        <fullName evidence="3">Uncharacterized protein</fullName>
    </submittedName>
</protein>
<keyword evidence="2" id="KW-0732">Signal</keyword>
<feature type="signal peptide" evidence="2">
    <location>
        <begin position="1"/>
        <end position="18"/>
    </location>
</feature>
<dbReference type="InterPro" id="IPR039261">
    <property type="entry name" value="FNR_nucleotide-bd"/>
</dbReference>
<proteinExistence type="predicted"/>
<keyword evidence="1" id="KW-1133">Transmembrane helix</keyword>
<dbReference type="PANTHER" id="PTHR33927">
    <property type="entry name" value="TRANSMEMBRANE PROTEIN"/>
    <property type="match status" value="1"/>
</dbReference>
<dbReference type="Proteomes" id="UP001309876">
    <property type="component" value="Unassembled WGS sequence"/>
</dbReference>